<gene>
    <name evidence="6" type="ORF">PENSUB_1472</name>
</gene>
<evidence type="ECO:0000259" key="5">
    <source>
        <dbReference type="Pfam" id="PF01494"/>
    </source>
</evidence>
<keyword evidence="4" id="KW-0472">Membrane</keyword>
<dbReference type="InterPro" id="IPR036188">
    <property type="entry name" value="FAD/NAD-bd_sf"/>
</dbReference>
<keyword evidence="1" id="KW-0285">Flavoprotein</keyword>
<sequence>MDTPMKSSINEPSPSIQPLLAEALVLVVGAGPIGLLVAYQLAKRGISTILIERNHETTRWPKMDITNARSMELLNHIGLADGLRKLESIITNVDTGVEHAVQSQYVIGCDGAGSRVRKSTGINLTGTPLPQRTLLVHFKSSDLEVLHRQGQFWHLFLSKGACVINQDEKDTWTIHITMAPGMDEDTLNPEEMVYAAMGDSGSPQRFKIDKILVTSVWSANLSVADDYLTKSKRVILAGDSAHQNIPFGGYGMNTGLGDAYDLGWKLAMVLHKQGGEKLLDSYEVERRPVAIRNVSKSGINAEVHMKYASWVNAEPAGTIRSETPAGRNLRERLRSHVLTDDGENKNLGIEMGYRHSKSPVIVPDGNPNDEPIWTEKDYFPSTWPGARAPHVYLNDGVTPIFDLLGFDFTLVDFTGDGSVGKEFAVVATRLDIPLSLLHLPNEKHARQIWERDIVLVRPDHHVSWRSNVSQSPNQVEIEDILLVSSGRK</sequence>
<dbReference type="Proteomes" id="UP000186955">
    <property type="component" value="Unassembled WGS sequence"/>
</dbReference>
<dbReference type="PANTHER" id="PTHR43004:SF21">
    <property type="entry name" value="FAD-BINDING DOMAIN-CONTAINING PROTEIN-RELATED"/>
    <property type="match status" value="1"/>
</dbReference>
<dbReference type="Pfam" id="PF21274">
    <property type="entry name" value="Rng_hyd_C"/>
    <property type="match status" value="1"/>
</dbReference>
<dbReference type="SUPFAM" id="SSF51905">
    <property type="entry name" value="FAD/NAD(P)-binding domain"/>
    <property type="match status" value="1"/>
</dbReference>
<keyword evidence="6" id="KW-0503">Monooxygenase</keyword>
<evidence type="ECO:0000256" key="4">
    <source>
        <dbReference type="SAM" id="Phobius"/>
    </source>
</evidence>
<dbReference type="GO" id="GO:0016709">
    <property type="term" value="F:oxidoreductase activity, acting on paired donors, with incorporation or reduction of molecular oxygen, NAD(P)H as one donor, and incorporation of one atom of oxygen"/>
    <property type="evidence" value="ECO:0007669"/>
    <property type="project" value="UniProtKB-ARBA"/>
</dbReference>
<evidence type="ECO:0000256" key="1">
    <source>
        <dbReference type="ARBA" id="ARBA00022630"/>
    </source>
</evidence>
<keyword evidence="3" id="KW-0560">Oxidoreductase</keyword>
<evidence type="ECO:0000313" key="6">
    <source>
        <dbReference type="EMBL" id="OKP12740.1"/>
    </source>
</evidence>
<dbReference type="AlphaFoldDB" id="A0A1Q5UJU3"/>
<dbReference type="InterPro" id="IPR050641">
    <property type="entry name" value="RIFMO-like"/>
</dbReference>
<accession>A0A1Q5UJU3</accession>
<protein>
    <submittedName>
        <fullName evidence="6">2,4-dichlorophenol 6-monooxygenase</fullName>
    </submittedName>
</protein>
<feature type="transmembrane region" description="Helical" evidence="4">
    <location>
        <begin position="20"/>
        <end position="39"/>
    </location>
</feature>
<name>A0A1Q5UJU3_9EURO</name>
<dbReference type="GO" id="GO:0071949">
    <property type="term" value="F:FAD binding"/>
    <property type="evidence" value="ECO:0007669"/>
    <property type="project" value="InterPro"/>
</dbReference>
<dbReference type="Gene3D" id="3.50.50.60">
    <property type="entry name" value="FAD/NAD(P)-binding domain"/>
    <property type="match status" value="3"/>
</dbReference>
<dbReference type="PANTHER" id="PTHR43004">
    <property type="entry name" value="TRK SYSTEM POTASSIUM UPTAKE PROTEIN"/>
    <property type="match status" value="1"/>
</dbReference>
<dbReference type="Pfam" id="PF01494">
    <property type="entry name" value="FAD_binding_3"/>
    <property type="match status" value="2"/>
</dbReference>
<reference evidence="6 7" key="1">
    <citation type="submission" date="2016-10" db="EMBL/GenBank/DDBJ databases">
        <title>Genome sequence of the ascomycete fungus Penicillium subrubescens.</title>
        <authorList>
            <person name="De Vries R.P."/>
            <person name="Peng M."/>
            <person name="Dilokpimol A."/>
            <person name="Hilden K."/>
            <person name="Makela M.R."/>
            <person name="Grigoriev I."/>
            <person name="Riley R."/>
            <person name="Granchi Z."/>
        </authorList>
    </citation>
    <scope>NUCLEOTIDE SEQUENCE [LARGE SCALE GENOMIC DNA]</scope>
    <source>
        <strain evidence="6 7">CBS 132785</strain>
    </source>
</reference>
<evidence type="ECO:0000256" key="3">
    <source>
        <dbReference type="ARBA" id="ARBA00023002"/>
    </source>
</evidence>
<keyword evidence="2" id="KW-0274">FAD</keyword>
<keyword evidence="4" id="KW-1133">Transmembrane helix</keyword>
<keyword evidence="4" id="KW-0812">Transmembrane</keyword>
<evidence type="ECO:0000256" key="2">
    <source>
        <dbReference type="ARBA" id="ARBA00022827"/>
    </source>
</evidence>
<organism evidence="6 7">
    <name type="scientific">Penicillium subrubescens</name>
    <dbReference type="NCBI Taxonomy" id="1316194"/>
    <lineage>
        <taxon>Eukaryota</taxon>
        <taxon>Fungi</taxon>
        <taxon>Dikarya</taxon>
        <taxon>Ascomycota</taxon>
        <taxon>Pezizomycotina</taxon>
        <taxon>Eurotiomycetes</taxon>
        <taxon>Eurotiomycetidae</taxon>
        <taxon>Eurotiales</taxon>
        <taxon>Aspergillaceae</taxon>
        <taxon>Penicillium</taxon>
    </lineage>
</organism>
<comment type="caution">
    <text evidence="6">The sequence shown here is derived from an EMBL/GenBank/DDBJ whole genome shotgun (WGS) entry which is preliminary data.</text>
</comment>
<dbReference type="InterPro" id="IPR002938">
    <property type="entry name" value="FAD-bd"/>
</dbReference>
<dbReference type="STRING" id="1316194.A0A1Q5UJU3"/>
<proteinExistence type="predicted"/>
<dbReference type="EMBL" id="MNBE01000177">
    <property type="protein sequence ID" value="OKP12740.1"/>
    <property type="molecule type" value="Genomic_DNA"/>
</dbReference>
<evidence type="ECO:0000313" key="7">
    <source>
        <dbReference type="Proteomes" id="UP000186955"/>
    </source>
</evidence>
<feature type="domain" description="FAD-binding" evidence="5">
    <location>
        <begin position="87"/>
        <end position="295"/>
    </location>
</feature>
<dbReference type="Gene3D" id="3.40.30.120">
    <property type="match status" value="1"/>
</dbReference>
<feature type="domain" description="FAD-binding" evidence="5">
    <location>
        <begin position="24"/>
        <end position="85"/>
    </location>
</feature>
<keyword evidence="7" id="KW-1185">Reference proteome</keyword>